<protein>
    <submittedName>
        <fullName evidence="1">Uncharacterized protein</fullName>
    </submittedName>
</protein>
<sequence>MDHRQQTGRARVRHVFAANRRRTDFFIALAIRCCVGAECAVVCDGSEFGA</sequence>
<dbReference type="AlphaFoldDB" id="A0A182XT41"/>
<proteinExistence type="predicted"/>
<name>A0A182XT41_ANOQN</name>
<keyword evidence="2" id="KW-1185">Reference proteome</keyword>
<dbReference type="Proteomes" id="UP000076407">
    <property type="component" value="Unassembled WGS sequence"/>
</dbReference>
<reference evidence="1" key="1">
    <citation type="submission" date="2020-05" db="UniProtKB">
        <authorList>
            <consortium name="EnsemblMetazoa"/>
        </authorList>
    </citation>
    <scope>IDENTIFICATION</scope>
    <source>
        <strain evidence="1">SANGQUA</strain>
    </source>
</reference>
<accession>A0A182XT41</accession>
<organism evidence="1 2">
    <name type="scientific">Anopheles quadriannulatus</name>
    <name type="common">Mosquito</name>
    <dbReference type="NCBI Taxonomy" id="34691"/>
    <lineage>
        <taxon>Eukaryota</taxon>
        <taxon>Metazoa</taxon>
        <taxon>Ecdysozoa</taxon>
        <taxon>Arthropoda</taxon>
        <taxon>Hexapoda</taxon>
        <taxon>Insecta</taxon>
        <taxon>Pterygota</taxon>
        <taxon>Neoptera</taxon>
        <taxon>Endopterygota</taxon>
        <taxon>Diptera</taxon>
        <taxon>Nematocera</taxon>
        <taxon>Culicoidea</taxon>
        <taxon>Culicidae</taxon>
        <taxon>Anophelinae</taxon>
        <taxon>Anopheles</taxon>
    </lineage>
</organism>
<evidence type="ECO:0000313" key="1">
    <source>
        <dbReference type="EnsemblMetazoa" id="AQUA014991-PA"/>
    </source>
</evidence>
<evidence type="ECO:0000313" key="2">
    <source>
        <dbReference type="Proteomes" id="UP000076407"/>
    </source>
</evidence>
<dbReference type="VEuPathDB" id="VectorBase:AQUA014991"/>
<dbReference type="EnsemblMetazoa" id="AQUA014991-RA">
    <property type="protein sequence ID" value="AQUA014991-PA"/>
    <property type="gene ID" value="AQUA014991"/>
</dbReference>